<accession>A0A6J8EDM2</accession>
<evidence type="ECO:0000313" key="2">
    <source>
        <dbReference type="Proteomes" id="UP000507470"/>
    </source>
</evidence>
<organism evidence="1 2">
    <name type="scientific">Mytilus coruscus</name>
    <name type="common">Sea mussel</name>
    <dbReference type="NCBI Taxonomy" id="42192"/>
    <lineage>
        <taxon>Eukaryota</taxon>
        <taxon>Metazoa</taxon>
        <taxon>Spiralia</taxon>
        <taxon>Lophotrochozoa</taxon>
        <taxon>Mollusca</taxon>
        <taxon>Bivalvia</taxon>
        <taxon>Autobranchia</taxon>
        <taxon>Pteriomorphia</taxon>
        <taxon>Mytilida</taxon>
        <taxon>Mytiloidea</taxon>
        <taxon>Mytilidae</taxon>
        <taxon>Mytilinae</taxon>
        <taxon>Mytilus</taxon>
    </lineage>
</organism>
<dbReference type="Proteomes" id="UP000507470">
    <property type="component" value="Unassembled WGS sequence"/>
</dbReference>
<protein>
    <recommendedName>
        <fullName evidence="3">Peptidase M12B domain-containing protein</fullName>
    </recommendedName>
</protein>
<dbReference type="InterPro" id="IPR024079">
    <property type="entry name" value="MetalloPept_cat_dom_sf"/>
</dbReference>
<dbReference type="AlphaFoldDB" id="A0A6J8EDM2"/>
<sequence>MMKFRVSPMIERKYFYASGCIVYENDHFLMIESLRQNVNCSSLSGIRHFVHRRWYHSNEYQKQKCYKRFLLDGIASYPDSVLPLPGNVDAKFEVLVWTDMSFTESFQKQPQHKNVELDITKYIAVVVHAIPGCSGFTSDLQHNKSVDNHKALDEFAETLKDAYTNSMLSFHYDYTVAFTRYDLTDPNGTPVGVSFTDDIYSLANGKSSSIIEDQGGYSCLGTFVHEVAHMNVCLIF</sequence>
<dbReference type="EMBL" id="CACVKT020008862">
    <property type="protein sequence ID" value="CAC5418053.1"/>
    <property type="molecule type" value="Genomic_DNA"/>
</dbReference>
<name>A0A6J8EDM2_MYTCO</name>
<evidence type="ECO:0000313" key="1">
    <source>
        <dbReference type="EMBL" id="CAC5418053.1"/>
    </source>
</evidence>
<proteinExistence type="predicted"/>
<evidence type="ECO:0008006" key="3">
    <source>
        <dbReference type="Google" id="ProtNLM"/>
    </source>
</evidence>
<dbReference type="OrthoDB" id="10035764at2759"/>
<reference evidence="1 2" key="1">
    <citation type="submission" date="2020-06" db="EMBL/GenBank/DDBJ databases">
        <authorList>
            <person name="Li R."/>
            <person name="Bekaert M."/>
        </authorList>
    </citation>
    <scope>NUCLEOTIDE SEQUENCE [LARGE SCALE GENOMIC DNA]</scope>
    <source>
        <strain evidence="2">wild</strain>
    </source>
</reference>
<keyword evidence="2" id="KW-1185">Reference proteome</keyword>
<dbReference type="GO" id="GO:0008237">
    <property type="term" value="F:metallopeptidase activity"/>
    <property type="evidence" value="ECO:0007669"/>
    <property type="project" value="InterPro"/>
</dbReference>
<gene>
    <name evidence="1" type="ORF">MCOR_50514</name>
</gene>
<dbReference type="Gene3D" id="3.40.390.10">
    <property type="entry name" value="Collagenase (Catalytic Domain)"/>
    <property type="match status" value="1"/>
</dbReference>